<sequence>MKIGPQYSKDRLTDTTGFLEKARLHQSKYRAFQLEVPFDGYGNYLTEKDASAGLNFYDDFKIFQEVKKRYPRYNRPLYSNMLRSEHIGFNLFAPFKTDLEFGKKVLNDLLSGQIQSLDRLEIEYAPKPSEKYLKDKTSFDTYIEYTHIDNQKGIIGIEVKYTEHDYKLKKNSKQEMDINNKNSKYYLISERCGLYKSNTIDLLVSDKFRQVWRNQLLGESIVLEDFDKFKHFTSITMFPKGNVHFIETSNEYINMLTNNKDRFVPVTYENFLSICNKHKSNTRTEKWLKYLDDRYIIKD</sequence>
<dbReference type="EMBL" id="JBCDNA010000003">
    <property type="protein sequence ID" value="MEL4457387.1"/>
    <property type="molecule type" value="Genomic_DNA"/>
</dbReference>
<dbReference type="Pfam" id="PF20796">
    <property type="entry name" value="PDDEXK_13"/>
    <property type="match status" value="1"/>
</dbReference>
<name>A0ABU9L4L9_9FLAO</name>
<proteinExistence type="predicted"/>
<protein>
    <recommendedName>
        <fullName evidence="1">PD-(D/E)XK nuclease-like domain-containing protein</fullName>
    </recommendedName>
</protein>
<comment type="caution">
    <text evidence="2">The sequence shown here is derived from an EMBL/GenBank/DDBJ whole genome shotgun (WGS) entry which is preliminary data.</text>
</comment>
<dbReference type="Proteomes" id="UP001474120">
    <property type="component" value="Unassembled WGS sequence"/>
</dbReference>
<gene>
    <name evidence="2" type="ORF">AABB81_15885</name>
</gene>
<dbReference type="RefSeq" id="WP_342161550.1">
    <property type="nucleotide sequence ID" value="NZ_JBCDNA010000003.1"/>
</dbReference>
<organism evidence="2 3">
    <name type="scientific">Lutimonas vermicola</name>
    <dbReference type="NCBI Taxonomy" id="414288"/>
    <lineage>
        <taxon>Bacteria</taxon>
        <taxon>Pseudomonadati</taxon>
        <taxon>Bacteroidota</taxon>
        <taxon>Flavobacteriia</taxon>
        <taxon>Flavobacteriales</taxon>
        <taxon>Flavobacteriaceae</taxon>
        <taxon>Lutimonas</taxon>
    </lineage>
</organism>
<feature type="domain" description="PD-(D/E)XK nuclease-like" evidence="1">
    <location>
        <begin position="17"/>
        <end position="296"/>
    </location>
</feature>
<evidence type="ECO:0000259" key="1">
    <source>
        <dbReference type="Pfam" id="PF20796"/>
    </source>
</evidence>
<evidence type="ECO:0000313" key="2">
    <source>
        <dbReference type="EMBL" id="MEL4457387.1"/>
    </source>
</evidence>
<keyword evidence="3" id="KW-1185">Reference proteome</keyword>
<evidence type="ECO:0000313" key="3">
    <source>
        <dbReference type="Proteomes" id="UP001474120"/>
    </source>
</evidence>
<dbReference type="InterPro" id="IPR048822">
    <property type="entry name" value="PDDEXK_13"/>
</dbReference>
<accession>A0ABU9L4L9</accession>
<reference evidence="2 3" key="1">
    <citation type="submission" date="2024-04" db="EMBL/GenBank/DDBJ databases">
        <title>whole genome sequencing of Lutimonas vermicola strain IMCC1616.</title>
        <authorList>
            <person name="Bae S.S."/>
        </authorList>
    </citation>
    <scope>NUCLEOTIDE SEQUENCE [LARGE SCALE GENOMIC DNA]</scope>
    <source>
        <strain evidence="2 3">IMCC1616</strain>
    </source>
</reference>